<accession>A0ACB7TBC3</accession>
<evidence type="ECO:0000313" key="1">
    <source>
        <dbReference type="EMBL" id="KAH6943309.1"/>
    </source>
</evidence>
<sequence length="722" mass="80457">MENPCAETKKLPSTASAERCDNSAIHGREGGENFGPPCAGPNDQICPIINCLRKFNELLFEIGMQLREQTGGSLSLVCFEPYEVYLLPPTGARLYQANTFLRWLLKTHVCITSLELVDVEVKWNSRIFLEELSDNCRLKKLTLKFYKDDTVKTCIYALLPKLRGLEELSCICEGSMMYVLEDALSALLRNTTCLTSLLLDARVRSGRLRKALIDALSANSTLKTLELFTNWTTAEPSEEAREYIRNNGLLTSLTVSGSELDRQDLLLVECLVRNDTLSALYVSNLCGGERTARFLTRILSECAALKKLTVGSVQDPYISIPEAAMTLCAEAMARNEALRELELPYSLWHQKNWIAFFSFLPRNGCLKKLDVTHGERTDYETFPAVLEALEQTNTSVRVSFGHCTSASGAHLMHYKVFSSLRLSGEESVQVCALQKLRALDHFTRLSVDVSKADEHLFSSLANYIRGTTALQDLELTVTRPQGSVNAVCSSCWITLFQSISANTSIAELEIFSSGSFAYNDHLVRTVALSKTITRVSLFLNIRNGQATDFISLLASAIIDSFCVLEVLLYGAKVDAEAVCSLFAVRETTRRNCGLVVRAVDMIDRTTPLDWYTAVTLEKVSRHPALVREVAKKKDIAVEDVTRILRTRLESVQGLHGFMRITGVVKNYVTCAPPVHGSSTQLEHLNSDCWRLLRRYLSIDDVKPSPSASREALRASQTTTSEE</sequence>
<keyword evidence="2" id="KW-1185">Reference proteome</keyword>
<dbReference type="Proteomes" id="UP000821845">
    <property type="component" value="Chromosome 10"/>
</dbReference>
<comment type="caution">
    <text evidence="1">The sequence shown here is derived from an EMBL/GenBank/DDBJ whole genome shotgun (WGS) entry which is preliminary data.</text>
</comment>
<organism evidence="1 2">
    <name type="scientific">Hyalomma asiaticum</name>
    <name type="common">Tick</name>
    <dbReference type="NCBI Taxonomy" id="266040"/>
    <lineage>
        <taxon>Eukaryota</taxon>
        <taxon>Metazoa</taxon>
        <taxon>Ecdysozoa</taxon>
        <taxon>Arthropoda</taxon>
        <taxon>Chelicerata</taxon>
        <taxon>Arachnida</taxon>
        <taxon>Acari</taxon>
        <taxon>Parasitiformes</taxon>
        <taxon>Ixodida</taxon>
        <taxon>Ixodoidea</taxon>
        <taxon>Ixodidae</taxon>
        <taxon>Hyalomminae</taxon>
        <taxon>Hyalomma</taxon>
    </lineage>
</organism>
<dbReference type="EMBL" id="CM023490">
    <property type="protein sequence ID" value="KAH6943309.1"/>
    <property type="molecule type" value="Genomic_DNA"/>
</dbReference>
<evidence type="ECO:0000313" key="2">
    <source>
        <dbReference type="Proteomes" id="UP000821845"/>
    </source>
</evidence>
<protein>
    <submittedName>
        <fullName evidence="1">Uncharacterized protein</fullName>
    </submittedName>
</protein>
<gene>
    <name evidence="1" type="ORF">HPB50_019421</name>
</gene>
<name>A0ACB7TBC3_HYAAI</name>
<proteinExistence type="predicted"/>
<reference evidence="1" key="1">
    <citation type="submission" date="2020-05" db="EMBL/GenBank/DDBJ databases">
        <title>Large-scale comparative analyses of tick genomes elucidate their genetic diversity and vector capacities.</title>
        <authorList>
            <person name="Jia N."/>
            <person name="Wang J."/>
            <person name="Shi W."/>
            <person name="Du L."/>
            <person name="Sun Y."/>
            <person name="Zhan W."/>
            <person name="Jiang J."/>
            <person name="Wang Q."/>
            <person name="Zhang B."/>
            <person name="Ji P."/>
            <person name="Sakyi L.B."/>
            <person name="Cui X."/>
            <person name="Yuan T."/>
            <person name="Jiang B."/>
            <person name="Yang W."/>
            <person name="Lam T.T.-Y."/>
            <person name="Chang Q."/>
            <person name="Ding S."/>
            <person name="Wang X."/>
            <person name="Zhu J."/>
            <person name="Ruan X."/>
            <person name="Zhao L."/>
            <person name="Wei J."/>
            <person name="Que T."/>
            <person name="Du C."/>
            <person name="Cheng J."/>
            <person name="Dai P."/>
            <person name="Han X."/>
            <person name="Huang E."/>
            <person name="Gao Y."/>
            <person name="Liu J."/>
            <person name="Shao H."/>
            <person name="Ye R."/>
            <person name="Li L."/>
            <person name="Wei W."/>
            <person name="Wang X."/>
            <person name="Wang C."/>
            <person name="Yang T."/>
            <person name="Huo Q."/>
            <person name="Li W."/>
            <person name="Guo W."/>
            <person name="Chen H."/>
            <person name="Zhou L."/>
            <person name="Ni X."/>
            <person name="Tian J."/>
            <person name="Zhou Y."/>
            <person name="Sheng Y."/>
            <person name="Liu T."/>
            <person name="Pan Y."/>
            <person name="Xia L."/>
            <person name="Li J."/>
            <person name="Zhao F."/>
            <person name="Cao W."/>
        </authorList>
    </citation>
    <scope>NUCLEOTIDE SEQUENCE</scope>
    <source>
        <strain evidence="1">Hyas-2018</strain>
    </source>
</reference>